<organism evidence="3 4">
    <name type="scientific">Pseudonocardia hispaniensis</name>
    <dbReference type="NCBI Taxonomy" id="904933"/>
    <lineage>
        <taxon>Bacteria</taxon>
        <taxon>Bacillati</taxon>
        <taxon>Actinomycetota</taxon>
        <taxon>Actinomycetes</taxon>
        <taxon>Pseudonocardiales</taxon>
        <taxon>Pseudonocardiaceae</taxon>
        <taxon>Pseudonocardia</taxon>
    </lineage>
</organism>
<dbReference type="RefSeq" id="WP_379586880.1">
    <property type="nucleotide sequence ID" value="NZ_JBHSQW010000039.1"/>
</dbReference>
<dbReference type="InterPro" id="IPR003206">
    <property type="entry name" value="Diol/glycerol_deHydtase_lsu"/>
</dbReference>
<evidence type="ECO:0000256" key="1">
    <source>
        <dbReference type="SAM" id="MobiDB-lite"/>
    </source>
</evidence>
<evidence type="ECO:0000259" key="2">
    <source>
        <dbReference type="Pfam" id="PF02286"/>
    </source>
</evidence>
<dbReference type="InterPro" id="IPR036091">
    <property type="entry name" value="Prodiol/glycerol_DeHase__sf_su"/>
</dbReference>
<feature type="region of interest" description="Disordered" evidence="1">
    <location>
        <begin position="142"/>
        <end position="176"/>
    </location>
</feature>
<comment type="caution">
    <text evidence="3">The sequence shown here is derived from an EMBL/GenBank/DDBJ whole genome shotgun (WGS) entry which is preliminary data.</text>
</comment>
<dbReference type="NCBIfam" id="NF011972">
    <property type="entry name" value="PRK15443.1-3"/>
    <property type="match status" value="1"/>
</dbReference>
<sequence length="628" mass="66687">MSTSPTPGLTAADYPLSTSRPELLVTPTGRPITALTLDAVVSGEVTADDLRITPETLLLQAQLADAGTRPQLAANLRRAAELTAIPDAEVLTMYDALRPWASTAVRLAELADRLELTWSAPVCAAFVREATEVYQRRDLLAHRDEPGANDGPDGDLTGTQPRGPRRTEVPRFDPTPSVRVENGRIVDLDGRSRTDFDVLDAFIADHAIDVVTTEASMALPSDQIARMLVDPRVSRTEVLAVTRGLTPAKILDIVRLMNIAGIMQALQKMQARRRPAGQAQSTSARDNPVQVAADAAEGAVRGCAELETTLGVVHYAPLVAIALQVGAQVGRGGVLTHCALEEPTELELGRRGLTAYTETICGYGTESVFVDGDDTPWSKAFLASAYASRGITMRFTSGTGSAVQMGNAEGTSRVYLEIRCILMAKGAGVPGLQHGSSSCLGVPGAVPGGMWAVAAENLVASMVDLDRAPGDDQSFSHSAMRRTIPRDLQIDGGLRHVPEQEIRAVRNEAARALQALFAHLDLPPITDEEVAAATDAHSSNDYPFRDVLADLTGAQSVLDRGITGLDLVKGLEATGFHDAAVSLLAVLRHRVSGDLLQGERWSPVAGTPAGQVRGEHPDRGGLERGAHP</sequence>
<accession>A0ABW1J625</accession>
<evidence type="ECO:0000313" key="3">
    <source>
        <dbReference type="EMBL" id="MFC5996303.1"/>
    </source>
</evidence>
<dbReference type="EMBL" id="JBHSQW010000039">
    <property type="protein sequence ID" value="MFC5996303.1"/>
    <property type="molecule type" value="Genomic_DNA"/>
</dbReference>
<feature type="region of interest" description="Disordered" evidence="1">
    <location>
        <begin position="600"/>
        <end position="628"/>
    </location>
</feature>
<gene>
    <name evidence="3" type="ORF">ACFQE5_19040</name>
</gene>
<reference evidence="4" key="1">
    <citation type="journal article" date="2019" name="Int. J. Syst. Evol. Microbiol.">
        <title>The Global Catalogue of Microorganisms (GCM) 10K type strain sequencing project: providing services to taxonomists for standard genome sequencing and annotation.</title>
        <authorList>
            <consortium name="The Broad Institute Genomics Platform"/>
            <consortium name="The Broad Institute Genome Sequencing Center for Infectious Disease"/>
            <person name="Wu L."/>
            <person name="Ma J."/>
        </authorList>
    </citation>
    <scope>NUCLEOTIDE SEQUENCE [LARGE SCALE GENOMIC DNA]</scope>
    <source>
        <strain evidence="4">CCM 8391</strain>
    </source>
</reference>
<dbReference type="InterPro" id="IPR036999">
    <property type="entry name" value="Diol/glycerol_deHase_lsu_sf"/>
</dbReference>
<feature type="compositionally biased region" description="Basic and acidic residues" evidence="1">
    <location>
        <begin position="613"/>
        <end position="628"/>
    </location>
</feature>
<dbReference type="SUPFAM" id="SSF47148">
    <property type="entry name" value="Diol dehydratase, gamma subunit"/>
    <property type="match status" value="1"/>
</dbReference>
<dbReference type="Pfam" id="PF02287">
    <property type="entry name" value="Dehydratase_SU"/>
    <property type="match status" value="1"/>
</dbReference>
<protein>
    <submittedName>
        <fullName evidence="3">Diol dehydratase small subunit</fullName>
    </submittedName>
</protein>
<keyword evidence="4" id="KW-1185">Reference proteome</keyword>
<evidence type="ECO:0000313" key="4">
    <source>
        <dbReference type="Proteomes" id="UP001596302"/>
    </source>
</evidence>
<name>A0ABW1J625_9PSEU</name>
<dbReference type="InterPro" id="IPR003207">
    <property type="entry name" value="Ppandiol/glycerol_DeHydtase_su"/>
</dbReference>
<proteinExistence type="predicted"/>
<dbReference type="Proteomes" id="UP001596302">
    <property type="component" value="Unassembled WGS sequence"/>
</dbReference>
<dbReference type="InterPro" id="IPR016176">
    <property type="entry name" value="Cbl-dep_enz_cat"/>
</dbReference>
<dbReference type="Pfam" id="PF02286">
    <property type="entry name" value="Dehydratase_LU"/>
    <property type="match status" value="1"/>
</dbReference>
<dbReference type="Gene3D" id="1.10.1510.20">
    <property type="entry name" value="Propanediol/glycerol dehydratase, small subunit"/>
    <property type="match status" value="1"/>
</dbReference>
<feature type="domain" description="Diol/glycerol dehydratase large subunit" evidence="2">
    <location>
        <begin position="172"/>
        <end position="483"/>
    </location>
</feature>
<dbReference type="Gene3D" id="3.20.20.350">
    <property type="entry name" value="Diol/glycerol dehydratase, large subunit"/>
    <property type="match status" value="2"/>
</dbReference>
<dbReference type="SUPFAM" id="SSF51703">
    <property type="entry name" value="Cobalamin (vitamin B12)-dependent enzymes"/>
    <property type="match status" value="1"/>
</dbReference>